<dbReference type="EMBL" id="RNKS01000076">
    <property type="protein sequence ID" value="MGD31525.1"/>
    <property type="molecule type" value="Genomic_DNA"/>
</dbReference>
<gene>
    <name evidence="2" type="ORF">EE393_21840</name>
</gene>
<name>A0A3K0SZS6_SALER</name>
<comment type="caution">
    <text evidence="2">The sequence shown here is derived from an EMBL/GenBank/DDBJ whole genome shotgun (WGS) entry which is preliminary data.</text>
</comment>
<sequence>MKKITLTILLITMLPMTHVHANEYIKLNGTLSLSPSNGSVNFNINTSHGSASGVCNMDGTARAVSAAEGQRNRWVYSELSSACVAVISELNDGSVNVMTRSCENYCGVSAVGSMDGKYRK</sequence>
<feature type="signal peptide" evidence="1">
    <location>
        <begin position="1"/>
        <end position="21"/>
    </location>
</feature>
<evidence type="ECO:0000256" key="1">
    <source>
        <dbReference type="SAM" id="SignalP"/>
    </source>
</evidence>
<dbReference type="Proteomes" id="UP000885336">
    <property type="component" value="Unassembled WGS sequence"/>
</dbReference>
<evidence type="ECO:0000313" key="2">
    <source>
        <dbReference type="EMBL" id="MGD31525.1"/>
    </source>
</evidence>
<reference evidence="2" key="1">
    <citation type="submission" date="2018-11" db="EMBL/GenBank/DDBJ databases">
        <authorList>
            <consortium name="PulseNet: The National Subtyping Network for Foodborne Disease Surveillance"/>
            <person name="Tarr C.L."/>
            <person name="Trees E."/>
            <person name="Katz L.S."/>
            <person name="Carleton-Romer H.A."/>
            <person name="Stroika S."/>
            <person name="Kucerova Z."/>
            <person name="Roache K.F."/>
            <person name="Sabol A.L."/>
            <person name="Besser J."/>
            <person name="Gerner-Smidt P."/>
        </authorList>
    </citation>
    <scope>NUCLEOTIDE SEQUENCE [LARGE SCALE GENOMIC DNA]</scope>
    <source>
        <strain evidence="2">PNUSAS058450</strain>
    </source>
</reference>
<accession>A0A3K0SZS6</accession>
<organism evidence="2">
    <name type="scientific">Salmonella enterica</name>
    <name type="common">Salmonella choleraesuis</name>
    <dbReference type="NCBI Taxonomy" id="28901"/>
    <lineage>
        <taxon>Bacteria</taxon>
        <taxon>Pseudomonadati</taxon>
        <taxon>Pseudomonadota</taxon>
        <taxon>Gammaproteobacteria</taxon>
        <taxon>Enterobacterales</taxon>
        <taxon>Enterobacteriaceae</taxon>
        <taxon>Salmonella</taxon>
    </lineage>
</organism>
<proteinExistence type="predicted"/>
<protein>
    <submittedName>
        <fullName evidence="2">Acyl-CoA dehydrogenase</fullName>
    </submittedName>
</protein>
<keyword evidence="1" id="KW-0732">Signal</keyword>
<dbReference type="AlphaFoldDB" id="A0A3K0SZS6"/>
<feature type="chain" id="PRO_5018048487" evidence="1">
    <location>
        <begin position="22"/>
        <end position="120"/>
    </location>
</feature>